<dbReference type="PANTHER" id="PTHR33376">
    <property type="match status" value="1"/>
</dbReference>
<dbReference type="Proteomes" id="UP000642107">
    <property type="component" value="Unassembled WGS sequence"/>
</dbReference>
<dbReference type="EMBL" id="JACZDF010000002">
    <property type="protein sequence ID" value="MBD9698581.1"/>
    <property type="molecule type" value="Genomic_DNA"/>
</dbReference>
<dbReference type="NCBIfam" id="TIGR00787">
    <property type="entry name" value="dctP"/>
    <property type="match status" value="1"/>
</dbReference>
<keyword evidence="3" id="KW-1185">Reference proteome</keyword>
<comment type="caution">
    <text evidence="2">The sequence shown here is derived from an EMBL/GenBank/DDBJ whole genome shotgun (WGS) entry which is preliminary data.</text>
</comment>
<sequence length="336" mass="36886">MKRNIVVSMVAVGALALGLTACSSDGDKAADGGTKTFKVAFNQTDTHPQYKAITELGERLKERTDGRYTLEVFPNETLGSQKDTIELVQAGSVDFAMVAGSLLENFNPDFVVFNLPFTFDSKDHQRETVNNPEISGELFETLKASNLEVVAGFHGGIRNVYNSKKPINTPADLNGMKIRVIESDTNLRMMELMGGSGTPMGQGEVYTAIQSGVLTGAENNESIYANLKHAEIAKYYSYTRHLMFPDFLVTNPKIMEGMSEADRTAFKEEVTTALTDEAKYWDDEVTRSIDIATKAGAEFNEVDSEAFRTALEPLITEKLNNDVTKGVYDAIRAAAK</sequence>
<gene>
    <name evidence="2" type="ORF">IGS67_03610</name>
</gene>
<reference evidence="2 3" key="1">
    <citation type="submission" date="2020-09" db="EMBL/GenBank/DDBJ databases">
        <title>Flavimobilis rhizosphaerae sp. nov., isolated from rhizosphere soil of Spartina alterniflora.</title>
        <authorList>
            <person name="Hanqin C."/>
        </authorList>
    </citation>
    <scope>NUCLEOTIDE SEQUENCE [LARGE SCALE GENOMIC DNA]</scope>
    <source>
        <strain evidence="2 3">GY 10621</strain>
    </source>
</reference>
<evidence type="ECO:0000313" key="2">
    <source>
        <dbReference type="EMBL" id="MBD9698581.1"/>
    </source>
</evidence>
<organism evidence="2 3">
    <name type="scientific">Flavimobilis rhizosphaerae</name>
    <dbReference type="NCBI Taxonomy" id="2775421"/>
    <lineage>
        <taxon>Bacteria</taxon>
        <taxon>Bacillati</taxon>
        <taxon>Actinomycetota</taxon>
        <taxon>Actinomycetes</taxon>
        <taxon>Micrococcales</taxon>
        <taxon>Jonesiaceae</taxon>
        <taxon>Flavimobilis</taxon>
    </lineage>
</organism>
<proteinExistence type="predicted"/>
<accession>A0ABR9DN75</accession>
<dbReference type="RefSeq" id="WP_192278003.1">
    <property type="nucleotide sequence ID" value="NZ_JACZDF010000002.1"/>
</dbReference>
<dbReference type="PANTHER" id="PTHR33376:SF2">
    <property type="entry name" value="DICARBOXYLATE-BINDING PERIPLASMIC PROTEIN"/>
    <property type="match status" value="1"/>
</dbReference>
<dbReference type="InterPro" id="IPR038404">
    <property type="entry name" value="TRAP_DctP_sf"/>
</dbReference>
<dbReference type="NCBIfam" id="NF037995">
    <property type="entry name" value="TRAP_S1"/>
    <property type="match status" value="1"/>
</dbReference>
<dbReference type="Gene3D" id="3.40.190.170">
    <property type="entry name" value="Bacterial extracellular solute-binding protein, family 7"/>
    <property type="match status" value="1"/>
</dbReference>
<dbReference type="InterPro" id="IPR018389">
    <property type="entry name" value="DctP_fam"/>
</dbReference>
<dbReference type="InterPro" id="IPR004682">
    <property type="entry name" value="TRAP_DctP"/>
</dbReference>
<evidence type="ECO:0000313" key="3">
    <source>
        <dbReference type="Proteomes" id="UP000642107"/>
    </source>
</evidence>
<name>A0ABR9DN75_9MICO</name>
<dbReference type="CDD" id="cd13671">
    <property type="entry name" value="PBP2_TRAP_SBP_like_3"/>
    <property type="match status" value="1"/>
</dbReference>
<protein>
    <submittedName>
        <fullName evidence="2">TRAP transporter substrate-binding protein</fullName>
    </submittedName>
</protein>
<dbReference type="PROSITE" id="PS51257">
    <property type="entry name" value="PROKAR_LIPOPROTEIN"/>
    <property type="match status" value="1"/>
</dbReference>
<evidence type="ECO:0000256" key="1">
    <source>
        <dbReference type="ARBA" id="ARBA00022729"/>
    </source>
</evidence>
<dbReference type="Pfam" id="PF03480">
    <property type="entry name" value="DctP"/>
    <property type="match status" value="1"/>
</dbReference>
<keyword evidence="1" id="KW-0732">Signal</keyword>
<dbReference type="PIRSF" id="PIRSF006470">
    <property type="entry name" value="DctB"/>
    <property type="match status" value="1"/>
</dbReference>